<evidence type="ECO:0000313" key="5">
    <source>
        <dbReference type="EMBL" id="EFC47625.1"/>
    </source>
</evidence>
<comment type="subunit">
    <text evidence="4">Component of the Mediator complex.</text>
</comment>
<dbReference type="GO" id="GO:0016592">
    <property type="term" value="C:mediator complex"/>
    <property type="evidence" value="ECO:0007669"/>
    <property type="project" value="InterPro"/>
</dbReference>
<evidence type="ECO:0000256" key="1">
    <source>
        <dbReference type="ARBA" id="ARBA00004123"/>
    </source>
</evidence>
<gene>
    <name evidence="4" type="primary">MED20</name>
    <name evidence="5" type="ORF">NAEGRDRAFT_64535</name>
</gene>
<dbReference type="GO" id="GO:0006357">
    <property type="term" value="P:regulation of transcription by RNA polymerase II"/>
    <property type="evidence" value="ECO:0007669"/>
    <property type="project" value="InterPro"/>
</dbReference>
<keyword evidence="6" id="KW-1185">Reference proteome</keyword>
<dbReference type="PANTHER" id="PTHR12465">
    <property type="entry name" value="UBIQUITIN SPECIFIC PROTEASE HOMOLOG 49"/>
    <property type="match status" value="1"/>
</dbReference>
<dbReference type="OrthoDB" id="1854899at2759"/>
<accession>D2V6R6</accession>
<comment type="function">
    <text evidence="4">Component of the Mediator complex, a coactivator involved in the regulated transcription of nearly all RNA polymerase II-dependent genes. Mediator functions as a bridge to convey information from gene-specific regulatory proteins to the basal RNA polymerase II transcription machinery. Mediator is recruited to promoters by direct interactions with regulatory proteins and serves as a scaffold for the assembly of a functional preinitiation complex with RNA polymerase II and the general transcription factors.</text>
</comment>
<name>D2V6R6_NAEGR</name>
<dbReference type="InterPro" id="IPR013921">
    <property type="entry name" value="Mediator_Med20"/>
</dbReference>
<dbReference type="EMBL" id="GG738854">
    <property type="protein sequence ID" value="EFC47625.1"/>
    <property type="molecule type" value="Genomic_DNA"/>
</dbReference>
<keyword evidence="4" id="KW-0010">Activator</keyword>
<keyword evidence="3 4" id="KW-0539">Nucleus</keyword>
<dbReference type="GO" id="GO:0003713">
    <property type="term" value="F:transcription coactivator activity"/>
    <property type="evidence" value="ECO:0007669"/>
    <property type="project" value="TreeGrafter"/>
</dbReference>
<dbReference type="Pfam" id="PF08612">
    <property type="entry name" value="Med20"/>
    <property type="match status" value="1"/>
</dbReference>
<evidence type="ECO:0000256" key="4">
    <source>
        <dbReference type="RuleBase" id="RU364152"/>
    </source>
</evidence>
<dbReference type="Proteomes" id="UP000006671">
    <property type="component" value="Unassembled WGS sequence"/>
</dbReference>
<evidence type="ECO:0000313" key="6">
    <source>
        <dbReference type="Proteomes" id="UP000006671"/>
    </source>
</evidence>
<evidence type="ECO:0000256" key="3">
    <source>
        <dbReference type="ARBA" id="ARBA00023242"/>
    </source>
</evidence>
<dbReference type="InParanoid" id="D2V6R6"/>
<keyword evidence="4" id="KW-0804">Transcription</keyword>
<protein>
    <recommendedName>
        <fullName evidence="4">Mediator of RNA polymerase II transcription subunit 20</fullName>
    </recommendedName>
    <alternativeName>
        <fullName evidence="4">Mediator complex subunit 20</fullName>
    </alternativeName>
</protein>
<dbReference type="OMA" id="ILIDVEY"/>
<reference evidence="5 6" key="1">
    <citation type="journal article" date="2010" name="Cell">
        <title>The genome of Naegleria gruberi illuminates early eukaryotic versatility.</title>
        <authorList>
            <person name="Fritz-Laylin L.K."/>
            <person name="Prochnik S.E."/>
            <person name="Ginger M.L."/>
            <person name="Dacks J.B."/>
            <person name="Carpenter M.L."/>
            <person name="Field M.C."/>
            <person name="Kuo A."/>
            <person name="Paredez A."/>
            <person name="Chapman J."/>
            <person name="Pham J."/>
            <person name="Shu S."/>
            <person name="Neupane R."/>
            <person name="Cipriano M."/>
            <person name="Mancuso J."/>
            <person name="Tu H."/>
            <person name="Salamov A."/>
            <person name="Lindquist E."/>
            <person name="Shapiro H."/>
            <person name="Lucas S."/>
            <person name="Grigoriev I.V."/>
            <person name="Cande W.Z."/>
            <person name="Fulton C."/>
            <person name="Rokhsar D.S."/>
            <person name="Dawson S.C."/>
        </authorList>
    </citation>
    <scope>NUCLEOTIDE SEQUENCE [LARGE SCALE GENOMIC DNA]</scope>
    <source>
        <strain evidence="5 6">NEG-M</strain>
    </source>
</reference>
<sequence>MGYHKLFIKELKEYSNDEKLVQNEYRKIVLSLIRLYNAEKISSLSTISQTTLDPNAPKFYIEIKEYNPNNTAPADSQEPPIFTSHTKLHSVQYTQDEVEKEHIQNLNQTWNTLKFRGALLQESFDFNQPKEVFNLVPPSLELKSIDKIFFLLDKQILVTSTNFKDMICEKLKRYTEFVKVTIEGEILKFGDFTVRVGIYSYGTKKRGILIDVEYSPCSYCYLFEELMKDFMTLFVDFDSNTPTPSSAYQQNTAKIKISDLYNISIDYADYSLPHNTYTLSHYTTQLIKLMIDCGILKATIPTDSNTQ</sequence>
<organism evidence="6">
    <name type="scientific">Naegleria gruberi</name>
    <name type="common">Amoeba</name>
    <dbReference type="NCBI Taxonomy" id="5762"/>
    <lineage>
        <taxon>Eukaryota</taxon>
        <taxon>Discoba</taxon>
        <taxon>Heterolobosea</taxon>
        <taxon>Tetramitia</taxon>
        <taxon>Eutetramitia</taxon>
        <taxon>Vahlkampfiidae</taxon>
        <taxon>Naegleria</taxon>
    </lineage>
</organism>
<comment type="subcellular location">
    <subcellularLocation>
        <location evidence="1 4">Nucleus</location>
    </subcellularLocation>
</comment>
<proteinExistence type="inferred from homology"/>
<dbReference type="STRING" id="5762.D2V6R6"/>
<evidence type="ECO:0000256" key="2">
    <source>
        <dbReference type="ARBA" id="ARBA00010743"/>
    </source>
</evidence>
<keyword evidence="4" id="KW-0805">Transcription regulation</keyword>
<comment type="similarity">
    <text evidence="2 4">Belongs to the Mediator complex subunit 20 family.</text>
</comment>
<dbReference type="VEuPathDB" id="AmoebaDB:NAEGRDRAFT_64535"/>
<dbReference type="PANTHER" id="PTHR12465:SF0">
    <property type="entry name" value="MEDIATOR OF RNA POLYMERASE II TRANSCRIPTION SUBUNIT 20"/>
    <property type="match status" value="1"/>
</dbReference>
<dbReference type="AlphaFoldDB" id="D2V6R6"/>